<dbReference type="FunFam" id="2.130.10.10:FF:000306">
    <property type="entry name" value="3-carboxymuconate cyclase"/>
    <property type="match status" value="1"/>
</dbReference>
<dbReference type="SUPFAM" id="SSF51004">
    <property type="entry name" value="C-terminal (heme d1) domain of cytochrome cd1-nitrite reductase"/>
    <property type="match status" value="1"/>
</dbReference>
<dbReference type="GO" id="GO:0017057">
    <property type="term" value="F:6-phosphogluconolactonase activity"/>
    <property type="evidence" value="ECO:0007669"/>
    <property type="project" value="TreeGrafter"/>
</dbReference>
<evidence type="ECO:0000313" key="2">
    <source>
        <dbReference type="EMBL" id="GEM01186.1"/>
    </source>
</evidence>
<dbReference type="OrthoDB" id="9790815at2"/>
<dbReference type="InterPro" id="IPR019405">
    <property type="entry name" value="Lactonase_7-beta_prop"/>
</dbReference>
<dbReference type="Pfam" id="PF10282">
    <property type="entry name" value="Lactonase"/>
    <property type="match status" value="1"/>
</dbReference>
<sequence>MGQVFTGYLGTYTKKDSEGVYRFTFDTDKEKITSVDAVGRVDNPTYVTPSSDGKYLYAVSKEGNEGGVTAFEIDPDTKALTRLNSVKKVGSPPCHVSVNKANTLLVTANYHTKEIISYQLNEDGSIKGIADIKEHDGSGPHERQEKPHMHFSGFTPDERYVIAIDLGSDEITSYSIETDGTLTKEAVFIAPHGSGPRHIAFHPNKKIAYVMTELTSVVLTLSYDEETGVFTLINTIKAIPDTHTTVNDGSAVHVTNDGKFVYVGNRGHNSITIFKVNQNLFSIELVDYQPSLGDWPRDFALTPDDQYLICSNQNSGTLTVFKRDEETGELTAVEQDITAPEAVCVKFL</sequence>
<keyword evidence="5" id="KW-1185">Reference proteome</keyword>
<reference evidence="2 5" key="2">
    <citation type="submission" date="2019-07" db="EMBL/GenBank/DDBJ databases">
        <title>Whole genome shotgun sequence of Halolactibacillus halophilus NBRC 100868.</title>
        <authorList>
            <person name="Hosoyama A."/>
            <person name="Uohara A."/>
            <person name="Ohji S."/>
            <person name="Ichikawa N."/>
        </authorList>
    </citation>
    <scope>NUCLEOTIDE SEQUENCE [LARGE SCALE GENOMIC DNA]</scope>
    <source>
        <strain evidence="2 5">NBRC 100868</strain>
    </source>
</reference>
<dbReference type="PANTHER" id="PTHR30344">
    <property type="entry name" value="6-PHOSPHOGLUCONOLACTONASE-RELATED"/>
    <property type="match status" value="1"/>
</dbReference>
<dbReference type="EMBL" id="BJWI01000006">
    <property type="protein sequence ID" value="GEM01186.1"/>
    <property type="molecule type" value="Genomic_DNA"/>
</dbReference>
<dbReference type="EMBL" id="FOXC01000008">
    <property type="protein sequence ID" value="SFP18141.1"/>
    <property type="molecule type" value="Genomic_DNA"/>
</dbReference>
<evidence type="ECO:0000313" key="3">
    <source>
        <dbReference type="EMBL" id="SFP18141.1"/>
    </source>
</evidence>
<dbReference type="InterPro" id="IPR011048">
    <property type="entry name" value="Haem_d1_sf"/>
</dbReference>
<evidence type="ECO:0000313" key="5">
    <source>
        <dbReference type="Proteomes" id="UP000321547"/>
    </source>
</evidence>
<comment type="similarity">
    <text evidence="1">Belongs to the cycloisomerase 2 family.</text>
</comment>
<reference evidence="3 4" key="1">
    <citation type="submission" date="2016-10" db="EMBL/GenBank/DDBJ databases">
        <authorList>
            <person name="de Groot N.N."/>
        </authorList>
    </citation>
    <scope>NUCLEOTIDE SEQUENCE [LARGE SCALE GENOMIC DNA]</scope>
    <source>
        <strain evidence="3 4">DSM 17073</strain>
    </source>
</reference>
<dbReference type="RefSeq" id="WP_089830848.1">
    <property type="nucleotide sequence ID" value="NZ_BJWI01000006.1"/>
</dbReference>
<evidence type="ECO:0000256" key="1">
    <source>
        <dbReference type="ARBA" id="ARBA00005564"/>
    </source>
</evidence>
<dbReference type="InterPro" id="IPR050282">
    <property type="entry name" value="Cycloisomerase_2"/>
</dbReference>
<dbReference type="Proteomes" id="UP000321547">
    <property type="component" value="Unassembled WGS sequence"/>
</dbReference>
<gene>
    <name evidence="2" type="ORF">HHA03_07180</name>
    <name evidence="3" type="ORF">SAMN05421839_10833</name>
</gene>
<dbReference type="Gene3D" id="2.130.10.10">
    <property type="entry name" value="YVTN repeat-like/Quinoprotein amine dehydrogenase"/>
    <property type="match status" value="1"/>
</dbReference>
<dbReference type="Proteomes" id="UP000242243">
    <property type="component" value="Unassembled WGS sequence"/>
</dbReference>
<dbReference type="GO" id="GO:0005829">
    <property type="term" value="C:cytosol"/>
    <property type="evidence" value="ECO:0007669"/>
    <property type="project" value="TreeGrafter"/>
</dbReference>
<dbReference type="AlphaFoldDB" id="A0A1I5NA87"/>
<accession>A0A1I5NA87</accession>
<name>A0A1I5NA87_9BACI</name>
<organism evidence="3 4">
    <name type="scientific">Halolactibacillus halophilus</name>
    <dbReference type="NCBI Taxonomy" id="306540"/>
    <lineage>
        <taxon>Bacteria</taxon>
        <taxon>Bacillati</taxon>
        <taxon>Bacillota</taxon>
        <taxon>Bacilli</taxon>
        <taxon>Bacillales</taxon>
        <taxon>Bacillaceae</taxon>
        <taxon>Halolactibacillus</taxon>
    </lineage>
</organism>
<evidence type="ECO:0000313" key="4">
    <source>
        <dbReference type="Proteomes" id="UP000242243"/>
    </source>
</evidence>
<dbReference type="InterPro" id="IPR015943">
    <property type="entry name" value="WD40/YVTN_repeat-like_dom_sf"/>
</dbReference>
<protein>
    <submittedName>
        <fullName evidence="3">6-phosphogluconolactonase</fullName>
    </submittedName>
</protein>
<dbReference type="PANTHER" id="PTHR30344:SF1">
    <property type="entry name" value="6-PHOSPHOGLUCONOLACTONASE"/>
    <property type="match status" value="1"/>
</dbReference>
<proteinExistence type="inferred from homology"/>
<dbReference type="STRING" id="306540.SAMN05421839_10833"/>